<evidence type="ECO:0000313" key="2">
    <source>
        <dbReference type="EMBL" id="KAF6719133.1"/>
    </source>
</evidence>
<organism evidence="2 3">
    <name type="scientific">Oryzias melastigma</name>
    <name type="common">Marine medaka</name>
    <dbReference type="NCBI Taxonomy" id="30732"/>
    <lineage>
        <taxon>Eukaryota</taxon>
        <taxon>Metazoa</taxon>
        <taxon>Chordata</taxon>
        <taxon>Craniata</taxon>
        <taxon>Vertebrata</taxon>
        <taxon>Euteleostomi</taxon>
        <taxon>Actinopterygii</taxon>
        <taxon>Neopterygii</taxon>
        <taxon>Teleostei</taxon>
        <taxon>Neoteleostei</taxon>
        <taxon>Acanthomorphata</taxon>
        <taxon>Ovalentaria</taxon>
        <taxon>Atherinomorphae</taxon>
        <taxon>Beloniformes</taxon>
        <taxon>Adrianichthyidae</taxon>
        <taxon>Oryziinae</taxon>
        <taxon>Oryzias</taxon>
    </lineage>
</organism>
<gene>
    <name evidence="2" type="ORF">FQA47_013091</name>
</gene>
<feature type="compositionally biased region" description="Acidic residues" evidence="1">
    <location>
        <begin position="137"/>
        <end position="146"/>
    </location>
</feature>
<sequence length="146" mass="15781">MPACSGCLSPGLQHVGGNRMGTVVSPSKQQDYHGRVTALMHNENKKHQPPKTSSVTKKGVWGKDGGGVTTAKEIFRVLGRERIAWESEPITEQSGWGMGRLGGDVPDTLESGSINREQDFSTPLPSGSYAEKAFGDNYEEEQTCLT</sequence>
<feature type="region of interest" description="Disordered" evidence="1">
    <location>
        <begin position="41"/>
        <end position="64"/>
    </location>
</feature>
<accession>A0A834BZL0</accession>
<feature type="compositionally biased region" description="Polar residues" evidence="1">
    <location>
        <begin position="110"/>
        <end position="125"/>
    </location>
</feature>
<reference evidence="2" key="1">
    <citation type="journal article" name="BMC Genomics">
        <title>Long-read sequencing and de novo genome assembly of marine medaka (Oryzias melastigma).</title>
        <authorList>
            <person name="Liang P."/>
            <person name="Saqib H.S.A."/>
            <person name="Ni X."/>
            <person name="Shen Y."/>
        </authorList>
    </citation>
    <scope>NUCLEOTIDE SEQUENCE</scope>
    <source>
        <strain evidence="2">Bigg-433</strain>
    </source>
</reference>
<protein>
    <submittedName>
        <fullName evidence="2">Uncharacterized protein</fullName>
    </submittedName>
</protein>
<feature type="region of interest" description="Disordered" evidence="1">
    <location>
        <begin position="89"/>
        <end position="146"/>
    </location>
</feature>
<dbReference type="Proteomes" id="UP000646548">
    <property type="component" value="Unassembled WGS sequence"/>
</dbReference>
<comment type="caution">
    <text evidence="2">The sequence shown here is derived from an EMBL/GenBank/DDBJ whole genome shotgun (WGS) entry which is preliminary data.</text>
</comment>
<proteinExistence type="predicted"/>
<dbReference type="AlphaFoldDB" id="A0A834BZL0"/>
<evidence type="ECO:0000256" key="1">
    <source>
        <dbReference type="SAM" id="MobiDB-lite"/>
    </source>
</evidence>
<evidence type="ECO:0000313" key="3">
    <source>
        <dbReference type="Proteomes" id="UP000646548"/>
    </source>
</evidence>
<dbReference type="EMBL" id="WKFB01000642">
    <property type="protein sequence ID" value="KAF6719133.1"/>
    <property type="molecule type" value="Genomic_DNA"/>
</dbReference>
<name>A0A834BZL0_ORYME</name>